<keyword evidence="2" id="KW-0378">Hydrolase</keyword>
<gene>
    <name evidence="2" type="ORF">SAMN05216387_10140</name>
</gene>
<feature type="domain" description="Serine aminopeptidase S33" evidence="1">
    <location>
        <begin position="4"/>
        <end position="126"/>
    </location>
</feature>
<organism evidence="2 3">
    <name type="scientific">Nitrosovibrio tenuis</name>
    <dbReference type="NCBI Taxonomy" id="1233"/>
    <lineage>
        <taxon>Bacteria</taxon>
        <taxon>Pseudomonadati</taxon>
        <taxon>Pseudomonadota</taxon>
        <taxon>Betaproteobacteria</taxon>
        <taxon>Nitrosomonadales</taxon>
        <taxon>Nitrosomonadaceae</taxon>
        <taxon>Nitrosovibrio</taxon>
    </lineage>
</organism>
<evidence type="ECO:0000313" key="3">
    <source>
        <dbReference type="Proteomes" id="UP000198620"/>
    </source>
</evidence>
<accession>A0A1H7FVQ2</accession>
<evidence type="ECO:0000259" key="1">
    <source>
        <dbReference type="Pfam" id="PF12146"/>
    </source>
</evidence>
<dbReference type="GO" id="GO:0016787">
    <property type="term" value="F:hydrolase activity"/>
    <property type="evidence" value="ECO:0007669"/>
    <property type="project" value="UniProtKB-KW"/>
</dbReference>
<sequence>MNKSRRMAAMQARSFAAAGFAVLQIDLFGCGDSDGEFGSARWNIWKQDLDFAWDWLENRAAAPVSLWGLRLGALLALDFAVNSERRTDKIVLWQPVVTGEAFLNQFLRLRMANEMLASTPGSKKTTGTGALRDRLARGEMLEVAGYDLAPELAAAIDALKAAELVITRCAVHWFEIVAEPGRPMTPAGTNAITQWRHHGANPYTHLVPCVPFWATQEISECPELISTTLSVFAETVP</sequence>
<dbReference type="Gene3D" id="3.40.50.1820">
    <property type="entry name" value="alpha/beta hydrolase"/>
    <property type="match status" value="1"/>
</dbReference>
<reference evidence="2 3" key="1">
    <citation type="submission" date="2016-10" db="EMBL/GenBank/DDBJ databases">
        <authorList>
            <person name="de Groot N.N."/>
        </authorList>
    </citation>
    <scope>NUCLEOTIDE SEQUENCE [LARGE SCALE GENOMIC DNA]</scope>
    <source>
        <strain evidence="2 3">Nv1</strain>
    </source>
</reference>
<protein>
    <submittedName>
        <fullName evidence="2">Exosortase A system-associated hydrolase 2</fullName>
    </submittedName>
</protein>
<proteinExistence type="predicted"/>
<keyword evidence="3" id="KW-1185">Reference proteome</keyword>
<dbReference type="AlphaFoldDB" id="A0A1H7FVQ2"/>
<dbReference type="InterPro" id="IPR017532">
    <property type="entry name" value="Hydrolase-2_PEP"/>
</dbReference>
<name>A0A1H7FVQ2_9PROT</name>
<dbReference type="SUPFAM" id="SSF53474">
    <property type="entry name" value="alpha/beta-Hydrolases"/>
    <property type="match status" value="1"/>
</dbReference>
<dbReference type="EMBL" id="FOBH01000001">
    <property type="protein sequence ID" value="SEK27455.1"/>
    <property type="molecule type" value="Genomic_DNA"/>
</dbReference>
<dbReference type="InterPro" id="IPR022742">
    <property type="entry name" value="Hydrolase_4"/>
</dbReference>
<evidence type="ECO:0000313" key="2">
    <source>
        <dbReference type="EMBL" id="SEK27455.1"/>
    </source>
</evidence>
<dbReference type="NCBIfam" id="TIGR03101">
    <property type="entry name" value="hydr2_PEP"/>
    <property type="match status" value="1"/>
</dbReference>
<dbReference type="Pfam" id="PF12146">
    <property type="entry name" value="Hydrolase_4"/>
    <property type="match status" value="1"/>
</dbReference>
<dbReference type="Proteomes" id="UP000198620">
    <property type="component" value="Unassembled WGS sequence"/>
</dbReference>
<dbReference type="STRING" id="1233.SAMN05216387_10140"/>
<dbReference type="InterPro" id="IPR029058">
    <property type="entry name" value="AB_hydrolase_fold"/>
</dbReference>